<accession>A0A5Q5CA10</accession>
<dbReference type="Gene3D" id="3.40.50.1820">
    <property type="entry name" value="alpha/beta hydrolase"/>
    <property type="match status" value="1"/>
</dbReference>
<dbReference type="PROSITE" id="PS51257">
    <property type="entry name" value="PROKAR_LIPOPROTEIN"/>
    <property type="match status" value="1"/>
</dbReference>
<dbReference type="InterPro" id="IPR053145">
    <property type="entry name" value="AB_hydrolase_Est10"/>
</dbReference>
<dbReference type="InterPro" id="IPR029058">
    <property type="entry name" value="AB_hydrolase_fold"/>
</dbReference>
<dbReference type="EMBL" id="CP000580">
    <property type="protein sequence ID" value="ABN95944.1"/>
    <property type="molecule type" value="Genomic_DNA"/>
</dbReference>
<feature type="chain" id="PRO_5024842077" evidence="1">
    <location>
        <begin position="28"/>
        <end position="337"/>
    </location>
</feature>
<dbReference type="PANTHER" id="PTHR43265">
    <property type="entry name" value="ESTERASE ESTD"/>
    <property type="match status" value="1"/>
</dbReference>
<evidence type="ECO:0000256" key="1">
    <source>
        <dbReference type="SAM" id="SignalP"/>
    </source>
</evidence>
<dbReference type="GO" id="GO:0052689">
    <property type="term" value="F:carboxylic ester hydrolase activity"/>
    <property type="evidence" value="ECO:0007669"/>
    <property type="project" value="TreeGrafter"/>
</dbReference>
<proteinExistence type="predicted"/>
<evidence type="ECO:0000313" key="2">
    <source>
        <dbReference type="EMBL" id="ABN95944.1"/>
    </source>
</evidence>
<dbReference type="SUPFAM" id="SSF53474">
    <property type="entry name" value="alpha/beta-Hydrolases"/>
    <property type="match status" value="1"/>
</dbReference>
<organism evidence="2">
    <name type="scientific">Mycobacterium sp. (strain JLS)</name>
    <dbReference type="NCBI Taxonomy" id="164757"/>
    <lineage>
        <taxon>Bacteria</taxon>
        <taxon>Bacillati</taxon>
        <taxon>Actinomycetota</taxon>
        <taxon>Actinomycetes</taxon>
        <taxon>Mycobacteriales</taxon>
        <taxon>Mycobacteriaceae</taxon>
        <taxon>Mycobacterium</taxon>
    </lineage>
</organism>
<gene>
    <name evidence="2" type="ordered locus">Mjls_0131</name>
</gene>
<reference evidence="2" key="1">
    <citation type="submission" date="2007-02" db="EMBL/GenBank/DDBJ databases">
        <title>Complete sequence of Mycobacterium sp. JLS.</title>
        <authorList>
            <consortium name="US DOE Joint Genome Institute"/>
            <person name="Copeland A."/>
            <person name="Lucas S."/>
            <person name="Lapidus A."/>
            <person name="Barry K."/>
            <person name="Detter J.C."/>
            <person name="Glavina del Rio T."/>
            <person name="Hammon N."/>
            <person name="Israni S."/>
            <person name="Dalin E."/>
            <person name="Tice H."/>
            <person name="Pitluck S."/>
            <person name="Chain P."/>
            <person name="Malfatti S."/>
            <person name="Shin M."/>
            <person name="Vergez L."/>
            <person name="Schmutz J."/>
            <person name="Larimer F."/>
            <person name="Land M."/>
            <person name="Hauser L."/>
            <person name="Kyrpides N."/>
            <person name="Mikhailova N."/>
            <person name="Miller C.D."/>
            <person name="Anderson A.J."/>
            <person name="Sims R.C."/>
            <person name="Richardson P."/>
        </authorList>
    </citation>
    <scope>NUCLEOTIDE SEQUENCE [LARGE SCALE GENOMIC DNA]</scope>
    <source>
        <strain evidence="2">JLS</strain>
    </source>
</reference>
<dbReference type="PANTHER" id="PTHR43265:SF1">
    <property type="entry name" value="ESTERASE ESTD"/>
    <property type="match status" value="1"/>
</dbReference>
<dbReference type="AlphaFoldDB" id="A0A5Q5CA10"/>
<protein>
    <submittedName>
        <fullName evidence="2">Putative secreted protein</fullName>
    </submittedName>
</protein>
<name>A0A5Q5CA10_MYCSJ</name>
<feature type="signal peptide" evidence="1">
    <location>
        <begin position="1"/>
        <end position="27"/>
    </location>
</feature>
<keyword evidence="1" id="KW-0732">Signal</keyword>
<sequence precursor="true">MKAVVRLAASCVTAALLVAGCGSDDKAADETAPAQTGWVDDEVTFTADGLTIHGTYRHRDGSGPATLLISESGQTDRNGDNAVAGPVGNMRQLAELLSERDVASLRYDKVGTGRTGLGPYATRPADVGTAVYTTGAAAALRFLADQPDTARDRISVYALGEGTVHAMSLAAANDPAVHSLALLQPLAARYLDIITGRVRAEADPTVLANWLAAVEEIRTKGTVPAQLPEGLGAIVNPGNIKAVIEADRVDPLALAAKVPAGTPVLLTCSNSDGQAKCDALRPLMDALRHTELTVVELDGVNHVLRDDPTDNVANYAQQTPLSPQVVKALDEFVGEQP</sequence>
<dbReference type="KEGG" id="mjl:Mjls_0131"/>